<dbReference type="PANTHER" id="PTHR46470">
    <property type="entry name" value="N-ACYLNEURAMINATE-9-PHOSPHATASE"/>
    <property type="match status" value="1"/>
</dbReference>
<dbReference type="NCBIfam" id="TIGR01549">
    <property type="entry name" value="HAD-SF-IA-v1"/>
    <property type="match status" value="1"/>
</dbReference>
<dbReference type="PANTHER" id="PTHR46470:SF2">
    <property type="entry name" value="GLYCERALDEHYDE 3-PHOSPHATE PHOSPHATASE"/>
    <property type="match status" value="1"/>
</dbReference>
<reference evidence="5 6" key="1">
    <citation type="journal article" date="2021" name="ISME Commun">
        <title>Automated analysis of genomic sequences facilitates high-throughput and comprehensive description of bacteria.</title>
        <authorList>
            <person name="Hitch T.C.A."/>
        </authorList>
    </citation>
    <scope>NUCLEOTIDE SEQUENCE [LARGE SCALE GENOMIC DNA]</scope>
    <source>
        <strain evidence="5 6">Sanger_23</strain>
    </source>
</reference>
<dbReference type="Gene3D" id="1.10.150.520">
    <property type="match status" value="1"/>
</dbReference>
<proteinExistence type="predicted"/>
<dbReference type="NCBIfam" id="TIGR01509">
    <property type="entry name" value="HAD-SF-IA-v3"/>
    <property type="match status" value="1"/>
</dbReference>
<accession>A0ABT2TS61</accession>
<evidence type="ECO:0000256" key="4">
    <source>
        <dbReference type="ARBA" id="ARBA00022842"/>
    </source>
</evidence>
<comment type="cofactor">
    <cofactor evidence="1">
        <name>Mg(2+)</name>
        <dbReference type="ChEBI" id="CHEBI:18420"/>
    </cofactor>
</comment>
<evidence type="ECO:0000256" key="1">
    <source>
        <dbReference type="ARBA" id="ARBA00001946"/>
    </source>
</evidence>
<dbReference type="SUPFAM" id="SSF56784">
    <property type="entry name" value="HAD-like"/>
    <property type="match status" value="1"/>
</dbReference>
<dbReference type="InterPro" id="IPR051400">
    <property type="entry name" value="HAD-like_hydrolase"/>
</dbReference>
<dbReference type="EMBL" id="JAOQJL010000005">
    <property type="protein sequence ID" value="MCU6764576.1"/>
    <property type="molecule type" value="Genomic_DNA"/>
</dbReference>
<dbReference type="InterPro" id="IPR006439">
    <property type="entry name" value="HAD-SF_hydro_IA"/>
</dbReference>
<comment type="caution">
    <text evidence="5">The sequence shown here is derived from an EMBL/GenBank/DDBJ whole genome shotgun (WGS) entry which is preliminary data.</text>
</comment>
<dbReference type="SFLD" id="SFLDG01129">
    <property type="entry name" value="C1.5:_HAD__Beta-PGM__Phosphata"/>
    <property type="match status" value="1"/>
</dbReference>
<gene>
    <name evidence="5" type="ORF">OCV61_04020</name>
</gene>
<evidence type="ECO:0000256" key="3">
    <source>
        <dbReference type="ARBA" id="ARBA00022801"/>
    </source>
</evidence>
<dbReference type="RefSeq" id="WP_158420762.1">
    <property type="nucleotide sequence ID" value="NZ_JAOQJL010000005.1"/>
</dbReference>
<dbReference type="Proteomes" id="UP001652409">
    <property type="component" value="Unassembled WGS sequence"/>
</dbReference>
<dbReference type="InterPro" id="IPR036412">
    <property type="entry name" value="HAD-like_sf"/>
</dbReference>
<dbReference type="GO" id="GO:0016787">
    <property type="term" value="F:hydrolase activity"/>
    <property type="evidence" value="ECO:0007669"/>
    <property type="project" value="UniProtKB-KW"/>
</dbReference>
<dbReference type="InterPro" id="IPR023214">
    <property type="entry name" value="HAD_sf"/>
</dbReference>
<protein>
    <submittedName>
        <fullName evidence="5">HAD family hydrolase</fullName>
    </submittedName>
</protein>
<keyword evidence="2" id="KW-0479">Metal-binding</keyword>
<keyword evidence="3 5" id="KW-0378">Hydrolase</keyword>
<keyword evidence="4" id="KW-0460">Magnesium</keyword>
<evidence type="ECO:0000313" key="5">
    <source>
        <dbReference type="EMBL" id="MCU6764576.1"/>
    </source>
</evidence>
<evidence type="ECO:0000256" key="2">
    <source>
        <dbReference type="ARBA" id="ARBA00022723"/>
    </source>
</evidence>
<name>A0ABT2TS61_9FIRM</name>
<organism evidence="5 6">
    <name type="scientific">Blautia ammoniilytica</name>
    <dbReference type="NCBI Taxonomy" id="2981782"/>
    <lineage>
        <taxon>Bacteria</taxon>
        <taxon>Bacillati</taxon>
        <taxon>Bacillota</taxon>
        <taxon>Clostridia</taxon>
        <taxon>Lachnospirales</taxon>
        <taxon>Lachnospiraceae</taxon>
        <taxon>Blautia</taxon>
    </lineage>
</organism>
<dbReference type="Pfam" id="PF00702">
    <property type="entry name" value="Hydrolase"/>
    <property type="match status" value="1"/>
</dbReference>
<sequence length="245" mass="28668">MRYKNYIFDLYGTLVDIHTEEDNQELWEKMRLFYGYYGAVYRSWEEMWKTYGALVEKYREQGEAMRNDGHEACPEIQIQLVFADLFKEKGAQPSEELAVHAGQMFRVLSTEYIRLYPGVPKLLDRLTRQGGNLYLLSNAQRIFTAYELAFLELEKYFKGILISSDYSVMKPDPEFFRLLLQKYDLKPEESIMIGNDEICDIKGAQKVGMDTCYIHSNISPEYTGKGKATYTLMKTDMEKLFQTIS</sequence>
<dbReference type="SFLD" id="SFLDS00003">
    <property type="entry name" value="Haloacid_Dehalogenase"/>
    <property type="match status" value="1"/>
</dbReference>
<dbReference type="Gene3D" id="3.40.50.1000">
    <property type="entry name" value="HAD superfamily/HAD-like"/>
    <property type="match status" value="1"/>
</dbReference>
<dbReference type="PRINTS" id="PR00413">
    <property type="entry name" value="HADHALOGNASE"/>
</dbReference>
<keyword evidence="6" id="KW-1185">Reference proteome</keyword>
<evidence type="ECO:0000313" key="6">
    <source>
        <dbReference type="Proteomes" id="UP001652409"/>
    </source>
</evidence>